<keyword evidence="11" id="KW-1185">Reference proteome</keyword>
<proteinExistence type="predicted"/>
<keyword evidence="2" id="KW-0677">Repeat</keyword>
<dbReference type="Gene3D" id="1.10.10.10">
    <property type="entry name" value="Winged helix-like DNA-binding domain superfamily/Winged helix DNA-binding domain"/>
    <property type="match status" value="1"/>
</dbReference>
<dbReference type="InterPro" id="IPR056789">
    <property type="entry name" value="LRR_R13L1-DRL21"/>
</dbReference>
<evidence type="ECO:0000259" key="6">
    <source>
        <dbReference type="Pfam" id="PF00931"/>
    </source>
</evidence>
<evidence type="ECO:0000256" key="3">
    <source>
        <dbReference type="ARBA" id="ARBA00022741"/>
    </source>
</evidence>
<dbReference type="Gene3D" id="1.10.8.430">
    <property type="entry name" value="Helical domain of apoptotic protease-activating factors"/>
    <property type="match status" value="1"/>
</dbReference>
<dbReference type="PANTHER" id="PTHR36766">
    <property type="entry name" value="PLANT BROAD-SPECTRUM MILDEW RESISTANCE PROTEIN RPW8"/>
    <property type="match status" value="1"/>
</dbReference>
<dbReference type="InterPro" id="IPR032675">
    <property type="entry name" value="LRR_dom_sf"/>
</dbReference>
<dbReference type="InterPro" id="IPR042197">
    <property type="entry name" value="Apaf_helical"/>
</dbReference>
<keyword evidence="5" id="KW-0067">ATP-binding</keyword>
<keyword evidence="1" id="KW-0433">Leucine-rich repeat</keyword>
<dbReference type="Pfam" id="PF18052">
    <property type="entry name" value="Rx_N"/>
    <property type="match status" value="1"/>
</dbReference>
<dbReference type="Gene3D" id="3.80.10.10">
    <property type="entry name" value="Ribonuclease Inhibitor"/>
    <property type="match status" value="2"/>
</dbReference>
<dbReference type="Pfam" id="PF00931">
    <property type="entry name" value="NB-ARC"/>
    <property type="match status" value="1"/>
</dbReference>
<evidence type="ECO:0000259" key="7">
    <source>
        <dbReference type="Pfam" id="PF18052"/>
    </source>
</evidence>
<feature type="domain" description="Disease resistance N-terminal" evidence="7">
    <location>
        <begin position="14"/>
        <end position="98"/>
    </location>
</feature>
<evidence type="ECO:0000256" key="5">
    <source>
        <dbReference type="ARBA" id="ARBA00022840"/>
    </source>
</evidence>
<dbReference type="InterPro" id="IPR058922">
    <property type="entry name" value="WHD_DRP"/>
</dbReference>
<evidence type="ECO:0000259" key="9">
    <source>
        <dbReference type="Pfam" id="PF25019"/>
    </source>
</evidence>
<keyword evidence="3" id="KW-0547">Nucleotide-binding</keyword>
<feature type="domain" description="NB-ARC" evidence="6">
    <location>
        <begin position="180"/>
        <end position="354"/>
    </location>
</feature>
<dbReference type="Gene3D" id="1.20.5.4130">
    <property type="match status" value="1"/>
</dbReference>
<sequence length="1214" mass="138451">MAAELVGGALLSAFLQAAVDRLASGQLEDVFRARKLDKTLLSKLKVKLLSIDALADDAEQKQLKYPRVRDWLHEVKDVVLDAEDILDEIEHTKSQVEAENEPQTCTCKVPNFFNATFNSFNKKINKRMQQVLDKLEYLANLKGDLGLIEATNLGVGSCSKVSLKLPSTSLVVESVIYGRDDDKEKILNWLTSETGNPEQLSIFSIVGMGGMGKTTLAQHVYSDSRMEQADFDIKAWVCVSDDFDVLTLTRRILEAITKSRDDSGDLQMVHERLKEKVTKKKFLLVLDDVWNERREEWEAVQTPLCYGAPGSKIVVTTRSEEVATTMRSCKVHRLEQLQKDHCWQVFSKHAFQEDQPQLTAELKEIATKIVEKCKGLPLALKTIGSLLHMKATVGEWKNVLMSSIWDLTKEKDCAIVPALYLSYQHLPCPLKRCFAFCALFPQDYEFTKEDLILLWIAQNFLQCPQQSKSPEEVGDQYFHDLLSRSFFQRTTSTFDTCFVMHDLLNDLAKYVYGDMCFRLKVDKGKSMPKTTRHFSFIVEDVKYFDGFGSLTDAKKLRTFYPIRKSGSTVYCNYSWEFKISIHELFSKFKFLRFISLFDCFDLKEIPDSIGDLKHLHSLDLSCTGIQNLPDSICLLYNLLILKLNYCRNLEELPLNLHKLINLRSLQFRSTKVRKMPMHLGELKNLRDLSMFCLGKSKEYGINQIGGLNLHGHLSIEELQNIVNPLDAIGADLKNKTQLVSLELKWNLNHIPNDERKEKEVLENLQPSKQLKNLSITNYCGTEFPSWLFDNFSLNVVSLNLADCKYCLCLPPLGLLPYLERLEISGFDRIVSIGAEFYGSISSSFTSLKSLNFYHMKEWEEWECKLVFPRLEYLSLRQCPKLKCLPQQLLHLKKINIRDCGSLSISQHSVEASSLESIGHTVSDKSLEAFSICSSSNMNVLKSGCYDFLEDLEINDGCDSLKIFLLDFFPKLRSLQLTKCGNLQMISQEHPHNHLYRLSIIECGQFESFPNEGLFAPQLDSFFIKRLENLKLLPKCMDTLLPSLHCLWVEDCPQLEMLSNGRLPSNIFQGNFSGFKLISSMKGAFSANTSLEHLDVQNMDVDSFPDEGLLPLSLTYLAIKNCSNLKKLDYKGLCHLSSLESMVLENCPSLQCLPEEGLPKSISFLLIRRCPLLKQRCQKPEGEDWRKIACIEEVSECIEKLAQAKVKLGVLLMTT</sequence>
<dbReference type="EMBL" id="JAYMYS010000003">
    <property type="protein sequence ID" value="KAK7401688.1"/>
    <property type="molecule type" value="Genomic_DNA"/>
</dbReference>
<dbReference type="GO" id="GO:0005524">
    <property type="term" value="F:ATP binding"/>
    <property type="evidence" value="ECO:0007669"/>
    <property type="project" value="UniProtKB-KW"/>
</dbReference>
<dbReference type="InterPro" id="IPR041118">
    <property type="entry name" value="Rx_N"/>
</dbReference>
<dbReference type="GO" id="GO:0006952">
    <property type="term" value="P:defense response"/>
    <property type="evidence" value="ECO:0007669"/>
    <property type="project" value="UniProtKB-KW"/>
</dbReference>
<dbReference type="FunFam" id="3.40.50.300:FF:001091">
    <property type="entry name" value="Probable disease resistance protein At1g61300"/>
    <property type="match status" value="1"/>
</dbReference>
<evidence type="ECO:0000259" key="8">
    <source>
        <dbReference type="Pfam" id="PF23559"/>
    </source>
</evidence>
<evidence type="ECO:0000256" key="1">
    <source>
        <dbReference type="ARBA" id="ARBA00022614"/>
    </source>
</evidence>
<dbReference type="PANTHER" id="PTHR36766:SF40">
    <property type="entry name" value="DISEASE RESISTANCE PROTEIN RGA3"/>
    <property type="match status" value="1"/>
</dbReference>
<dbReference type="Gene3D" id="3.40.50.300">
    <property type="entry name" value="P-loop containing nucleotide triphosphate hydrolases"/>
    <property type="match status" value="1"/>
</dbReference>
<dbReference type="InterPro" id="IPR027417">
    <property type="entry name" value="P-loop_NTPase"/>
</dbReference>
<name>A0AAN9SQA3_PSOTE</name>
<dbReference type="GO" id="GO:0043531">
    <property type="term" value="F:ADP binding"/>
    <property type="evidence" value="ECO:0007669"/>
    <property type="project" value="InterPro"/>
</dbReference>
<dbReference type="SUPFAM" id="SSF52540">
    <property type="entry name" value="P-loop containing nucleoside triphosphate hydrolases"/>
    <property type="match status" value="1"/>
</dbReference>
<dbReference type="PRINTS" id="PR00364">
    <property type="entry name" value="DISEASERSIST"/>
</dbReference>
<feature type="domain" description="R13L1/DRL21-like LRR repeat region" evidence="9">
    <location>
        <begin position="701"/>
        <end position="825"/>
    </location>
</feature>
<dbReference type="InterPro" id="IPR001611">
    <property type="entry name" value="Leu-rich_rpt"/>
</dbReference>
<protein>
    <recommendedName>
        <fullName evidence="12">Disease resistance RPP13-like protein 1</fullName>
    </recommendedName>
</protein>
<feature type="domain" description="Disease resistance protein winged helix" evidence="8">
    <location>
        <begin position="439"/>
        <end position="508"/>
    </location>
</feature>
<dbReference type="SUPFAM" id="SSF52058">
    <property type="entry name" value="L domain-like"/>
    <property type="match status" value="2"/>
</dbReference>
<accession>A0AAN9SQA3</accession>
<organism evidence="10 11">
    <name type="scientific">Psophocarpus tetragonolobus</name>
    <name type="common">Winged bean</name>
    <name type="synonym">Dolichos tetragonolobus</name>
    <dbReference type="NCBI Taxonomy" id="3891"/>
    <lineage>
        <taxon>Eukaryota</taxon>
        <taxon>Viridiplantae</taxon>
        <taxon>Streptophyta</taxon>
        <taxon>Embryophyta</taxon>
        <taxon>Tracheophyta</taxon>
        <taxon>Spermatophyta</taxon>
        <taxon>Magnoliopsida</taxon>
        <taxon>eudicotyledons</taxon>
        <taxon>Gunneridae</taxon>
        <taxon>Pentapetalae</taxon>
        <taxon>rosids</taxon>
        <taxon>fabids</taxon>
        <taxon>Fabales</taxon>
        <taxon>Fabaceae</taxon>
        <taxon>Papilionoideae</taxon>
        <taxon>50 kb inversion clade</taxon>
        <taxon>NPAAA clade</taxon>
        <taxon>indigoferoid/millettioid clade</taxon>
        <taxon>Phaseoleae</taxon>
        <taxon>Psophocarpus</taxon>
    </lineage>
</organism>
<evidence type="ECO:0008006" key="12">
    <source>
        <dbReference type="Google" id="ProtNLM"/>
    </source>
</evidence>
<evidence type="ECO:0000313" key="11">
    <source>
        <dbReference type="Proteomes" id="UP001386955"/>
    </source>
</evidence>
<evidence type="ECO:0000256" key="2">
    <source>
        <dbReference type="ARBA" id="ARBA00022737"/>
    </source>
</evidence>
<dbReference type="GO" id="GO:0051707">
    <property type="term" value="P:response to other organism"/>
    <property type="evidence" value="ECO:0007669"/>
    <property type="project" value="UniProtKB-ARBA"/>
</dbReference>
<dbReference type="InterPro" id="IPR036388">
    <property type="entry name" value="WH-like_DNA-bd_sf"/>
</dbReference>
<gene>
    <name evidence="10" type="ORF">VNO78_13362</name>
</gene>
<dbReference type="Proteomes" id="UP001386955">
    <property type="component" value="Unassembled WGS sequence"/>
</dbReference>
<evidence type="ECO:0000256" key="4">
    <source>
        <dbReference type="ARBA" id="ARBA00022821"/>
    </source>
</evidence>
<evidence type="ECO:0000313" key="10">
    <source>
        <dbReference type="EMBL" id="KAK7401688.1"/>
    </source>
</evidence>
<dbReference type="InterPro" id="IPR002182">
    <property type="entry name" value="NB-ARC"/>
</dbReference>
<dbReference type="Pfam" id="PF23559">
    <property type="entry name" value="WHD_DRP"/>
    <property type="match status" value="1"/>
</dbReference>
<keyword evidence="4" id="KW-0611">Plant defense</keyword>
<reference evidence="10 11" key="1">
    <citation type="submission" date="2024-01" db="EMBL/GenBank/DDBJ databases">
        <title>The genomes of 5 underutilized Papilionoideae crops provide insights into root nodulation and disease resistanc.</title>
        <authorList>
            <person name="Jiang F."/>
        </authorList>
    </citation>
    <scope>NUCLEOTIDE SEQUENCE [LARGE SCALE GENOMIC DNA]</scope>
    <source>
        <strain evidence="10">DUOXIRENSHENG_FW03</strain>
        <tissue evidence="10">Leaves</tissue>
    </source>
</reference>
<dbReference type="PROSITE" id="PS51450">
    <property type="entry name" value="LRR"/>
    <property type="match status" value="1"/>
</dbReference>
<dbReference type="Pfam" id="PF25019">
    <property type="entry name" value="LRR_R13L1-DRL21"/>
    <property type="match status" value="1"/>
</dbReference>
<comment type="caution">
    <text evidence="10">The sequence shown here is derived from an EMBL/GenBank/DDBJ whole genome shotgun (WGS) entry which is preliminary data.</text>
</comment>
<dbReference type="AlphaFoldDB" id="A0AAN9SQA3"/>